<evidence type="ECO:0000256" key="10">
    <source>
        <dbReference type="SAM" id="SignalP"/>
    </source>
</evidence>
<keyword evidence="3 10" id="KW-0732">Signal</keyword>
<evidence type="ECO:0000256" key="3">
    <source>
        <dbReference type="ARBA" id="ARBA00022729"/>
    </source>
</evidence>
<dbReference type="AlphaFoldDB" id="A0A8E2F9B6"/>
<dbReference type="Gene3D" id="2.70.100.10">
    <property type="entry name" value="Glycoside hydrolase, family 7, domain"/>
    <property type="match status" value="1"/>
</dbReference>
<gene>
    <name evidence="11" type="ORF">AOQ84DRAFT_419647</name>
</gene>
<proteinExistence type="inferred from homology"/>
<keyword evidence="4 9" id="KW-0378">Hydrolase</keyword>
<name>A0A8E2F9B6_9PEZI</name>
<dbReference type="FunFam" id="2.70.100.10:FF:000001">
    <property type="entry name" value="Glucanase"/>
    <property type="match status" value="1"/>
</dbReference>
<feature type="signal peptide" evidence="10">
    <location>
        <begin position="1"/>
        <end position="18"/>
    </location>
</feature>
<evidence type="ECO:0000256" key="8">
    <source>
        <dbReference type="ARBA" id="ARBA00023326"/>
    </source>
</evidence>
<protein>
    <recommendedName>
        <fullName evidence="9">Glucanase</fullName>
        <ecNumber evidence="9">3.2.1.-</ecNumber>
    </recommendedName>
</protein>
<dbReference type="PANTHER" id="PTHR33753:SF2">
    <property type="entry name" value="GLYCOSIDE HYDROLASE FAMILY 7 PROTEIN"/>
    <property type="match status" value="1"/>
</dbReference>
<evidence type="ECO:0000256" key="7">
    <source>
        <dbReference type="ARBA" id="ARBA00023295"/>
    </source>
</evidence>
<dbReference type="InterPro" id="IPR037019">
    <property type="entry name" value="Glyco_hydro_7_sf"/>
</dbReference>
<evidence type="ECO:0000256" key="4">
    <source>
        <dbReference type="ARBA" id="ARBA00022801"/>
    </source>
</evidence>
<keyword evidence="7 9" id="KW-0326">Glycosidase</keyword>
<evidence type="ECO:0000256" key="1">
    <source>
        <dbReference type="ARBA" id="ARBA00001641"/>
    </source>
</evidence>
<dbReference type="SUPFAM" id="SSF49899">
    <property type="entry name" value="Concanavalin A-like lectins/glucanases"/>
    <property type="match status" value="1"/>
</dbReference>
<dbReference type="PRINTS" id="PR00734">
    <property type="entry name" value="GLHYDRLASE7"/>
</dbReference>
<dbReference type="PANTHER" id="PTHR33753">
    <property type="entry name" value="1,4-BETA-D-GLUCAN CELLOBIOHYDROLASE B"/>
    <property type="match status" value="1"/>
</dbReference>
<dbReference type="CDD" id="cd07999">
    <property type="entry name" value="GH7_CBH_EG"/>
    <property type="match status" value="1"/>
</dbReference>
<evidence type="ECO:0000313" key="11">
    <source>
        <dbReference type="EMBL" id="OCL12446.1"/>
    </source>
</evidence>
<dbReference type="Pfam" id="PF00840">
    <property type="entry name" value="Glyco_hydro_7"/>
    <property type="match status" value="1"/>
</dbReference>
<evidence type="ECO:0000256" key="9">
    <source>
        <dbReference type="RuleBase" id="RU361164"/>
    </source>
</evidence>
<evidence type="ECO:0000313" key="12">
    <source>
        <dbReference type="Proteomes" id="UP000250140"/>
    </source>
</evidence>
<reference evidence="11 12" key="1">
    <citation type="journal article" date="2016" name="Nat. Commun.">
        <title>Ectomycorrhizal ecology is imprinted in the genome of the dominant symbiotic fungus Cenococcum geophilum.</title>
        <authorList>
            <consortium name="DOE Joint Genome Institute"/>
            <person name="Peter M."/>
            <person name="Kohler A."/>
            <person name="Ohm R.A."/>
            <person name="Kuo A."/>
            <person name="Krutzmann J."/>
            <person name="Morin E."/>
            <person name="Arend M."/>
            <person name="Barry K.W."/>
            <person name="Binder M."/>
            <person name="Choi C."/>
            <person name="Clum A."/>
            <person name="Copeland A."/>
            <person name="Grisel N."/>
            <person name="Haridas S."/>
            <person name="Kipfer T."/>
            <person name="LaButti K."/>
            <person name="Lindquist E."/>
            <person name="Lipzen A."/>
            <person name="Maire R."/>
            <person name="Meier B."/>
            <person name="Mihaltcheva S."/>
            <person name="Molinier V."/>
            <person name="Murat C."/>
            <person name="Poggeler S."/>
            <person name="Quandt C.A."/>
            <person name="Sperisen C."/>
            <person name="Tritt A."/>
            <person name="Tisserant E."/>
            <person name="Crous P.W."/>
            <person name="Henrissat B."/>
            <person name="Nehls U."/>
            <person name="Egli S."/>
            <person name="Spatafora J.W."/>
            <person name="Grigoriev I.V."/>
            <person name="Martin F.M."/>
        </authorList>
    </citation>
    <scope>NUCLEOTIDE SEQUENCE [LARGE SCALE GENOMIC DNA]</scope>
    <source>
        <strain evidence="11 12">CBS 207.34</strain>
    </source>
</reference>
<dbReference type="EC" id="3.2.1.-" evidence="9"/>
<feature type="chain" id="PRO_5034759457" description="Glucanase" evidence="10">
    <location>
        <begin position="19"/>
        <end position="460"/>
    </location>
</feature>
<keyword evidence="12" id="KW-1185">Reference proteome</keyword>
<dbReference type="EMBL" id="KV748876">
    <property type="protein sequence ID" value="OCL12446.1"/>
    <property type="molecule type" value="Genomic_DNA"/>
</dbReference>
<dbReference type="InterPro" id="IPR013320">
    <property type="entry name" value="ConA-like_dom_sf"/>
</dbReference>
<comment type="similarity">
    <text evidence="2 9">Belongs to the glycosyl hydrolase 7 (cellulase C) family.</text>
</comment>
<sequence length="460" mass="48465">MYSAAALATLSLFAAVRGQQVGTSQTETHPKMSWKQCTGSGSCTSQSGSITIDSNWRWTHVTGGYTNCYTGNTWNTTICPDGATCAKNCAIDGADYSSTYGITAGSDALTLKFVTKGSYSTNIGSRTYLMASSGDKYQMFNLVGKEFTFDADVSQLPCGLNGALYFVEMSADGGLSKFSTNKAGAKYGTGYCDAQCPHDIKWINGEANADSWSPSQNDQNAGSGKYGSCCAEMDIWEANSVSTAYTPHPCSSTGQTRCSGLDCGDDPDNTHPTARYEGLCDKDGCDFNSYRMGVTNFYGKGMTIDTSSKFTVVTQFIGSGSGLTEIKRFYVQGGKTVANSQSTVSGVTGNSITDAFCDAQKTAFGDTNSFKTKGGLGGIGAAMARGMVLVMSLWDDHSVNMLWLDSAYPTDVDATKPGVSRGTCATGSGKPTDVESASASAQVIYSNIRFGDINSTFTAS</sequence>
<dbReference type="InterPro" id="IPR001722">
    <property type="entry name" value="Glyco_hydro_7"/>
</dbReference>
<dbReference type="Proteomes" id="UP000250140">
    <property type="component" value="Unassembled WGS sequence"/>
</dbReference>
<organism evidence="11 12">
    <name type="scientific">Glonium stellatum</name>
    <dbReference type="NCBI Taxonomy" id="574774"/>
    <lineage>
        <taxon>Eukaryota</taxon>
        <taxon>Fungi</taxon>
        <taxon>Dikarya</taxon>
        <taxon>Ascomycota</taxon>
        <taxon>Pezizomycotina</taxon>
        <taxon>Dothideomycetes</taxon>
        <taxon>Pleosporomycetidae</taxon>
        <taxon>Gloniales</taxon>
        <taxon>Gloniaceae</taxon>
        <taxon>Glonium</taxon>
    </lineage>
</organism>
<evidence type="ECO:0000256" key="5">
    <source>
        <dbReference type="ARBA" id="ARBA00023001"/>
    </source>
</evidence>
<keyword evidence="8 9" id="KW-0624">Polysaccharide degradation</keyword>
<keyword evidence="5 9" id="KW-0136">Cellulose degradation</keyword>
<dbReference type="OrthoDB" id="412382at2759"/>
<dbReference type="GO" id="GO:0016162">
    <property type="term" value="F:cellulose 1,4-beta-cellobiosidase activity"/>
    <property type="evidence" value="ECO:0007669"/>
    <property type="project" value="UniProtKB-EC"/>
</dbReference>
<accession>A0A8E2F9B6</accession>
<evidence type="ECO:0000256" key="2">
    <source>
        <dbReference type="ARBA" id="ARBA00006044"/>
    </source>
</evidence>
<dbReference type="GO" id="GO:0030245">
    <property type="term" value="P:cellulose catabolic process"/>
    <property type="evidence" value="ECO:0007669"/>
    <property type="project" value="UniProtKB-KW"/>
</dbReference>
<keyword evidence="6" id="KW-0119">Carbohydrate metabolism</keyword>
<evidence type="ECO:0000256" key="6">
    <source>
        <dbReference type="ARBA" id="ARBA00023277"/>
    </source>
</evidence>
<comment type="catalytic activity">
    <reaction evidence="1">
        <text>Hydrolysis of (1-&gt;4)-beta-D-glucosidic linkages in cellulose and cellotetraose, releasing cellobiose from the non-reducing ends of the chains.</text>
        <dbReference type="EC" id="3.2.1.91"/>
    </reaction>
</comment>